<feature type="region of interest" description="Disordered" evidence="1">
    <location>
        <begin position="81"/>
        <end position="100"/>
    </location>
</feature>
<protein>
    <submittedName>
        <fullName evidence="2">Uncharacterized protein</fullName>
    </submittedName>
</protein>
<dbReference type="OrthoDB" id="9989832at2"/>
<dbReference type="AlphaFoldDB" id="A0A4R5K652"/>
<gene>
    <name evidence="2" type="ORF">E1809_24080</name>
</gene>
<sequence>MIRKQGKARWTYECAICEVHVTAPDQFRAIEACHRHEKTAEHAFKMIGKALQPVVDRYMQFFKSLLPIVEQFQKDYALVPPSSLPHDPTMLRDRRKWGGR</sequence>
<keyword evidence="3" id="KW-1185">Reference proteome</keyword>
<evidence type="ECO:0000313" key="3">
    <source>
        <dbReference type="Proteomes" id="UP000295511"/>
    </source>
</evidence>
<dbReference type="RefSeq" id="WP_133206781.1">
    <property type="nucleotide sequence ID" value="NZ_SMRU01000047.1"/>
</dbReference>
<accession>A0A4R5K652</accession>
<evidence type="ECO:0000313" key="2">
    <source>
        <dbReference type="EMBL" id="TDF88101.1"/>
    </source>
</evidence>
<organism evidence="2 3">
    <name type="scientific">Arthrobacter terricola</name>
    <dbReference type="NCBI Taxonomy" id="2547396"/>
    <lineage>
        <taxon>Bacteria</taxon>
        <taxon>Bacillati</taxon>
        <taxon>Actinomycetota</taxon>
        <taxon>Actinomycetes</taxon>
        <taxon>Micrococcales</taxon>
        <taxon>Micrococcaceae</taxon>
        <taxon>Arthrobacter</taxon>
    </lineage>
</organism>
<dbReference type="EMBL" id="SMRU01000047">
    <property type="protein sequence ID" value="TDF88101.1"/>
    <property type="molecule type" value="Genomic_DNA"/>
</dbReference>
<name>A0A4R5K652_9MICC</name>
<evidence type="ECO:0000256" key="1">
    <source>
        <dbReference type="SAM" id="MobiDB-lite"/>
    </source>
</evidence>
<comment type="caution">
    <text evidence="2">The sequence shown here is derived from an EMBL/GenBank/DDBJ whole genome shotgun (WGS) entry which is preliminary data.</text>
</comment>
<reference evidence="2 3" key="1">
    <citation type="submission" date="2019-03" db="EMBL/GenBank/DDBJ databases">
        <title>Whole genome sequence of Arthrobacter sp JH1-1.</title>
        <authorList>
            <person name="Trinh H.N."/>
        </authorList>
    </citation>
    <scope>NUCLEOTIDE SEQUENCE [LARGE SCALE GENOMIC DNA]</scope>
    <source>
        <strain evidence="2 3">JH1-1</strain>
    </source>
</reference>
<proteinExistence type="predicted"/>
<dbReference type="Proteomes" id="UP000295511">
    <property type="component" value="Unassembled WGS sequence"/>
</dbReference>